<keyword evidence="4" id="KW-0472">Membrane</keyword>
<evidence type="ECO:0000256" key="2">
    <source>
        <dbReference type="ARBA" id="ARBA00022676"/>
    </source>
</evidence>
<organism evidence="6 7">
    <name type="scientific">Chitinophaga chungangae</name>
    <dbReference type="NCBI Taxonomy" id="2821488"/>
    <lineage>
        <taxon>Bacteria</taxon>
        <taxon>Pseudomonadati</taxon>
        <taxon>Bacteroidota</taxon>
        <taxon>Chitinophagia</taxon>
        <taxon>Chitinophagales</taxon>
        <taxon>Chitinophagaceae</taxon>
        <taxon>Chitinophaga</taxon>
    </lineage>
</organism>
<sequence length="373" mass="42397">MSVQIDVVIPSFRLEEHYLLPILSLKTPADTQIRFFLVADNPAVVLSPVIRQLVDDQRVFLSINPQNMGAARTRNKAMEMGSGEWILFLDDDITVPVNLLEIYAEAIRRFPDEIGFIGLVNMPPPVKSFSHAIVASGSMDIFKIAKDRKAFAWGATANMMISRRAMGDVRFSEIFPKAGGGEDVDFFMNMRERNGYKDFKSLPEAAVEHPWWNNEASNFKRPFRYGIGNSLLPQRNPRYAYHDFPNTIETVFLALLAGIVAAFVKPSLLPAIGLFIAGAAVIEVIAGAVQSAKRKAKPSAEVYFYLLLLRLIQEAGMFWGNVSRFRFQGITERFNYNGSFRKTHFYRTNTYKLVKWVLYPLLVIWIWRCYTSA</sequence>
<keyword evidence="7" id="KW-1185">Reference proteome</keyword>
<keyword evidence="2 6" id="KW-0328">Glycosyltransferase</keyword>
<comment type="similarity">
    <text evidence="1">Belongs to the glycosyltransferase 2 family.</text>
</comment>
<accession>A0ABS3YGH5</accession>
<dbReference type="GO" id="GO:0016757">
    <property type="term" value="F:glycosyltransferase activity"/>
    <property type="evidence" value="ECO:0007669"/>
    <property type="project" value="UniProtKB-KW"/>
</dbReference>
<keyword evidence="3 6" id="KW-0808">Transferase</keyword>
<dbReference type="EMBL" id="JAGHKP010000003">
    <property type="protein sequence ID" value="MBO9153780.1"/>
    <property type="molecule type" value="Genomic_DNA"/>
</dbReference>
<comment type="caution">
    <text evidence="6">The sequence shown here is derived from an EMBL/GenBank/DDBJ whole genome shotgun (WGS) entry which is preliminary data.</text>
</comment>
<evidence type="ECO:0000313" key="7">
    <source>
        <dbReference type="Proteomes" id="UP000679126"/>
    </source>
</evidence>
<dbReference type="PANTHER" id="PTHR43179">
    <property type="entry name" value="RHAMNOSYLTRANSFERASE WBBL"/>
    <property type="match status" value="1"/>
</dbReference>
<gene>
    <name evidence="6" type="ORF">J7I43_16250</name>
</gene>
<dbReference type="CDD" id="cd00761">
    <property type="entry name" value="Glyco_tranf_GTA_type"/>
    <property type="match status" value="1"/>
</dbReference>
<reference evidence="7" key="1">
    <citation type="submission" date="2021-03" db="EMBL/GenBank/DDBJ databases">
        <title>Assistant Professor.</title>
        <authorList>
            <person name="Huq M.A."/>
        </authorList>
    </citation>
    <scope>NUCLEOTIDE SEQUENCE [LARGE SCALE GENOMIC DNA]</scope>
    <source>
        <strain evidence="7">MAH-28</strain>
    </source>
</reference>
<dbReference type="InterPro" id="IPR001173">
    <property type="entry name" value="Glyco_trans_2-like"/>
</dbReference>
<dbReference type="Gene3D" id="3.90.550.10">
    <property type="entry name" value="Spore Coat Polysaccharide Biosynthesis Protein SpsA, Chain A"/>
    <property type="match status" value="1"/>
</dbReference>
<dbReference type="Pfam" id="PF00535">
    <property type="entry name" value="Glycos_transf_2"/>
    <property type="match status" value="1"/>
</dbReference>
<evidence type="ECO:0000313" key="6">
    <source>
        <dbReference type="EMBL" id="MBO9153780.1"/>
    </source>
</evidence>
<evidence type="ECO:0000256" key="1">
    <source>
        <dbReference type="ARBA" id="ARBA00006739"/>
    </source>
</evidence>
<keyword evidence="4" id="KW-1133">Transmembrane helix</keyword>
<dbReference type="SUPFAM" id="SSF53448">
    <property type="entry name" value="Nucleotide-diphospho-sugar transferases"/>
    <property type="match status" value="1"/>
</dbReference>
<dbReference type="EC" id="2.4.-.-" evidence="6"/>
<evidence type="ECO:0000256" key="3">
    <source>
        <dbReference type="ARBA" id="ARBA00022679"/>
    </source>
</evidence>
<feature type="domain" description="Glycosyltransferase 2-like" evidence="5">
    <location>
        <begin position="7"/>
        <end position="129"/>
    </location>
</feature>
<name>A0ABS3YGH5_9BACT</name>
<protein>
    <submittedName>
        <fullName evidence="6">Glycosyltransferase</fullName>
        <ecNumber evidence="6">2.4.-.-</ecNumber>
    </submittedName>
</protein>
<dbReference type="RefSeq" id="WP_209146903.1">
    <property type="nucleotide sequence ID" value="NZ_JAGHKP010000003.1"/>
</dbReference>
<proteinExistence type="inferred from homology"/>
<dbReference type="Proteomes" id="UP000679126">
    <property type="component" value="Unassembled WGS sequence"/>
</dbReference>
<dbReference type="InterPro" id="IPR029044">
    <property type="entry name" value="Nucleotide-diphossugar_trans"/>
</dbReference>
<dbReference type="PANTHER" id="PTHR43179:SF12">
    <property type="entry name" value="GALACTOFURANOSYLTRANSFERASE GLFT2"/>
    <property type="match status" value="1"/>
</dbReference>
<keyword evidence="4" id="KW-0812">Transmembrane</keyword>
<evidence type="ECO:0000256" key="4">
    <source>
        <dbReference type="SAM" id="Phobius"/>
    </source>
</evidence>
<feature type="transmembrane region" description="Helical" evidence="4">
    <location>
        <begin position="244"/>
        <end position="264"/>
    </location>
</feature>
<evidence type="ECO:0000259" key="5">
    <source>
        <dbReference type="Pfam" id="PF00535"/>
    </source>
</evidence>
<feature type="transmembrane region" description="Helical" evidence="4">
    <location>
        <begin position="270"/>
        <end position="290"/>
    </location>
</feature>
<feature type="transmembrane region" description="Helical" evidence="4">
    <location>
        <begin position="353"/>
        <end position="370"/>
    </location>
</feature>